<dbReference type="PANTHER" id="PTHR34846:SF5">
    <property type="entry name" value="CARBOXYMUCONOLACTONE DECARBOXYLASE-LIKE DOMAIN-CONTAINING PROTEIN"/>
    <property type="match status" value="1"/>
</dbReference>
<dbReference type="InterPro" id="IPR003779">
    <property type="entry name" value="CMD-like"/>
</dbReference>
<dbReference type="EMBL" id="CAFBOL010000006">
    <property type="protein sequence ID" value="CAB4974814.1"/>
    <property type="molecule type" value="Genomic_DNA"/>
</dbReference>
<evidence type="ECO:0000313" key="4">
    <source>
        <dbReference type="EMBL" id="CAB4846285.1"/>
    </source>
</evidence>
<dbReference type="EMBL" id="CAEZYF010000028">
    <property type="protein sequence ID" value="CAB4743279.1"/>
    <property type="molecule type" value="Genomic_DNA"/>
</dbReference>
<dbReference type="Pfam" id="PF02627">
    <property type="entry name" value="CMD"/>
    <property type="match status" value="1"/>
</dbReference>
<evidence type="ECO:0000259" key="1">
    <source>
        <dbReference type="Pfam" id="PF02627"/>
    </source>
</evidence>
<dbReference type="AlphaFoldDB" id="A0A6J7BM82"/>
<dbReference type="InterPro" id="IPR029032">
    <property type="entry name" value="AhpD-like"/>
</dbReference>
<evidence type="ECO:0000313" key="3">
    <source>
        <dbReference type="EMBL" id="CAB4743279.1"/>
    </source>
</evidence>
<reference evidence="4" key="1">
    <citation type="submission" date="2020-05" db="EMBL/GenBank/DDBJ databases">
        <authorList>
            <person name="Chiriac C."/>
            <person name="Salcher M."/>
            <person name="Ghai R."/>
            <person name="Kavagutti S V."/>
        </authorList>
    </citation>
    <scope>NUCLEOTIDE SEQUENCE</scope>
</reference>
<dbReference type="EMBL" id="CAFBIY010000005">
    <property type="protein sequence ID" value="CAB4846285.1"/>
    <property type="molecule type" value="Genomic_DNA"/>
</dbReference>
<dbReference type="Gene3D" id="1.20.1290.10">
    <property type="entry name" value="AhpD-like"/>
    <property type="match status" value="1"/>
</dbReference>
<sequence length="196" mass="21832">MTPGAPRITPLTYDELDDDGRELLLGMIHNDEGTIRARTAADPVPSFIGTMLRHPRLFRKWAPFGGALLMRGKIPVRDRELVCLRVAWLCQGSMEWSEHVKIAHAEGFTTDDVERVTLGPDAAGWADSDRIVLRAVDELHTTGTITDPTWAALAERYDQQQLIEFPTLVGNYTTTAYVQNALRVQFDSRTGGLAAR</sequence>
<name>A0A6J7BM82_9ZZZZ</name>
<evidence type="ECO:0000313" key="6">
    <source>
        <dbReference type="EMBL" id="CAB4974814.1"/>
    </source>
</evidence>
<dbReference type="GO" id="GO:0051920">
    <property type="term" value="F:peroxiredoxin activity"/>
    <property type="evidence" value="ECO:0007669"/>
    <property type="project" value="InterPro"/>
</dbReference>
<evidence type="ECO:0000313" key="2">
    <source>
        <dbReference type="EMBL" id="CAB4365787.1"/>
    </source>
</evidence>
<feature type="domain" description="Carboxymuconolactone decarboxylase-like" evidence="1">
    <location>
        <begin position="55"/>
        <end position="123"/>
    </location>
</feature>
<protein>
    <submittedName>
        <fullName evidence="4">Unannotated protein</fullName>
    </submittedName>
</protein>
<organism evidence="4">
    <name type="scientific">freshwater metagenome</name>
    <dbReference type="NCBI Taxonomy" id="449393"/>
    <lineage>
        <taxon>unclassified sequences</taxon>
        <taxon>metagenomes</taxon>
        <taxon>ecological metagenomes</taxon>
    </lineage>
</organism>
<dbReference type="PANTHER" id="PTHR34846">
    <property type="entry name" value="4-CARBOXYMUCONOLACTONE DECARBOXYLASE FAMILY PROTEIN (AFU_ORTHOLOGUE AFUA_6G11590)"/>
    <property type="match status" value="1"/>
</dbReference>
<dbReference type="EMBL" id="CAESGF010000048">
    <property type="protein sequence ID" value="CAB4365787.1"/>
    <property type="molecule type" value="Genomic_DNA"/>
</dbReference>
<proteinExistence type="predicted"/>
<accession>A0A6J7BM82</accession>
<evidence type="ECO:0000313" key="5">
    <source>
        <dbReference type="EMBL" id="CAB4962068.1"/>
    </source>
</evidence>
<gene>
    <name evidence="3" type="ORF">UFOPK2656_03055</name>
    <name evidence="4" type="ORF">UFOPK3267_00182</name>
    <name evidence="5" type="ORF">UFOPK3651_03578</name>
    <name evidence="6" type="ORF">UFOPK3931_00422</name>
    <name evidence="2" type="ORF">UFOPK4189_03528</name>
</gene>
<dbReference type="SUPFAM" id="SSF69118">
    <property type="entry name" value="AhpD-like"/>
    <property type="match status" value="1"/>
</dbReference>
<dbReference type="EMBL" id="CAFBMT010000062">
    <property type="protein sequence ID" value="CAB4962068.1"/>
    <property type="molecule type" value="Genomic_DNA"/>
</dbReference>